<evidence type="ECO:0000313" key="1">
    <source>
        <dbReference type="EMBL" id="MCD2424534.1"/>
    </source>
</evidence>
<dbReference type="RefSeq" id="WP_231006655.1">
    <property type="nucleotide sequence ID" value="NZ_JAJNEC010000005.1"/>
</dbReference>
<gene>
    <name evidence="1" type="ORF">LQ567_17270</name>
</gene>
<protein>
    <submittedName>
        <fullName evidence="1">Uncharacterized protein</fullName>
    </submittedName>
</protein>
<accession>A0ABS8PUN9</accession>
<reference evidence="1 2" key="1">
    <citation type="submission" date="2021-11" db="EMBL/GenBank/DDBJ databases">
        <title>Genomic of Niabella pedocola.</title>
        <authorList>
            <person name="Wu T."/>
        </authorList>
    </citation>
    <scope>NUCLEOTIDE SEQUENCE [LARGE SCALE GENOMIC DNA]</scope>
    <source>
        <strain evidence="1 2">JCM 31011</strain>
    </source>
</reference>
<sequence>MKFRRGILLFIIGVLLVAYFTKPSKDGFIKWMQPVVSRTHNPPVVDYQDKFLYALVTATYVDAGNPVKENNRVVAPSSKETYIGVFGRYWKQ</sequence>
<organism evidence="1 2">
    <name type="scientific">Niabella pedocola</name>
    <dbReference type="NCBI Taxonomy" id="1752077"/>
    <lineage>
        <taxon>Bacteria</taxon>
        <taxon>Pseudomonadati</taxon>
        <taxon>Bacteroidota</taxon>
        <taxon>Chitinophagia</taxon>
        <taxon>Chitinophagales</taxon>
        <taxon>Chitinophagaceae</taxon>
        <taxon>Niabella</taxon>
    </lineage>
</organism>
<comment type="caution">
    <text evidence="1">The sequence shown here is derived from an EMBL/GenBank/DDBJ whole genome shotgun (WGS) entry which is preliminary data.</text>
</comment>
<name>A0ABS8PUN9_9BACT</name>
<dbReference type="Proteomes" id="UP001199816">
    <property type="component" value="Unassembled WGS sequence"/>
</dbReference>
<dbReference type="EMBL" id="JAJNEC010000005">
    <property type="protein sequence ID" value="MCD2424534.1"/>
    <property type="molecule type" value="Genomic_DNA"/>
</dbReference>
<evidence type="ECO:0000313" key="2">
    <source>
        <dbReference type="Proteomes" id="UP001199816"/>
    </source>
</evidence>
<proteinExistence type="predicted"/>
<keyword evidence="2" id="KW-1185">Reference proteome</keyword>